<proteinExistence type="inferred from homology"/>
<feature type="domain" description="RNA polymerase sigma factor 70 region 4 type 2" evidence="7">
    <location>
        <begin position="115"/>
        <end position="165"/>
    </location>
</feature>
<dbReference type="InterPro" id="IPR013325">
    <property type="entry name" value="RNA_pol_sigma_r2"/>
</dbReference>
<keyword evidence="4" id="KW-0238">DNA-binding</keyword>
<dbReference type="EMBL" id="CP001706">
    <property type="protein sequence ID" value="ACV09759.1"/>
    <property type="molecule type" value="Genomic_DNA"/>
</dbReference>
<comment type="similarity">
    <text evidence="1">Belongs to the sigma-70 factor family. ECF subfamily.</text>
</comment>
<keyword evidence="9" id="KW-1185">Reference proteome</keyword>
<dbReference type="SUPFAM" id="SSF88659">
    <property type="entry name" value="Sigma3 and sigma4 domains of RNA polymerase sigma factors"/>
    <property type="match status" value="1"/>
</dbReference>
<evidence type="ECO:0000313" key="9">
    <source>
        <dbReference type="Proteomes" id="UP000000628"/>
    </source>
</evidence>
<dbReference type="NCBIfam" id="TIGR02937">
    <property type="entry name" value="sigma70-ECF"/>
    <property type="match status" value="1"/>
</dbReference>
<evidence type="ECO:0000256" key="4">
    <source>
        <dbReference type="ARBA" id="ARBA00023125"/>
    </source>
</evidence>
<name>C7R135_JONDD</name>
<dbReference type="InterPro" id="IPR013324">
    <property type="entry name" value="RNA_pol_sigma_r3/r4-like"/>
</dbReference>
<keyword evidence="3" id="KW-0731">Sigma factor</keyword>
<sequence>MSSSPAEPVTADPDAPRDDAWFTALFHEHATSVHRYLLRRAHTDDVEDLTAETFAVAWRRRDDIPHGFELQWLFRTAGFLVSNHHRKKRATPVEELPERDTTIDPMHDVIDDEGLKQAFRQLSDRDREVLLLSAWEGLGASDNAGVLNISSNAASVALSRARSRLLHALDGDVSDTSSPR</sequence>
<reference evidence="8 9" key="1">
    <citation type="journal article" date="2009" name="Stand. Genomic Sci.">
        <title>Complete genome sequence of Jonesia denitrificans type strain (Prevot 55134).</title>
        <authorList>
            <person name="Pukall R."/>
            <person name="Gehrich-Schroter G."/>
            <person name="Lapidus A."/>
            <person name="Nolan M."/>
            <person name="Glavina Del Rio T."/>
            <person name="Lucas S."/>
            <person name="Chen F."/>
            <person name="Tice H."/>
            <person name="Pitluck S."/>
            <person name="Cheng J.F."/>
            <person name="Copeland A."/>
            <person name="Saunders E."/>
            <person name="Brettin T."/>
            <person name="Detter J.C."/>
            <person name="Bruce D."/>
            <person name="Goodwin L."/>
            <person name="Pati A."/>
            <person name="Ivanova N."/>
            <person name="Mavromatis K."/>
            <person name="Ovchinnikova G."/>
            <person name="Chen A."/>
            <person name="Palaniappan K."/>
            <person name="Land M."/>
            <person name="Hauser L."/>
            <person name="Chang Y.J."/>
            <person name="Jeffries C.D."/>
            <person name="Chain P."/>
            <person name="Goker M."/>
            <person name="Bristow J."/>
            <person name="Eisen J.A."/>
            <person name="Markowitz V."/>
            <person name="Hugenholtz P."/>
            <person name="Kyrpides N.C."/>
            <person name="Klenk H.P."/>
            <person name="Han C."/>
        </authorList>
    </citation>
    <scope>NUCLEOTIDE SEQUENCE [LARGE SCALE GENOMIC DNA]</scope>
    <source>
        <strain evidence="9">ATCC 14870 / DSM 20603 / BCRC 15368 / CIP 55.134 / JCM 11481 / NBRC 15587 / NCTC 10816 / Prevot 55134</strain>
    </source>
</reference>
<dbReference type="CDD" id="cd06171">
    <property type="entry name" value="Sigma70_r4"/>
    <property type="match status" value="1"/>
</dbReference>
<dbReference type="HOGENOM" id="CLU_047691_9_2_11"/>
<dbReference type="GO" id="GO:0006352">
    <property type="term" value="P:DNA-templated transcription initiation"/>
    <property type="evidence" value="ECO:0007669"/>
    <property type="project" value="InterPro"/>
</dbReference>
<organism evidence="8 9">
    <name type="scientific">Jonesia denitrificans (strain ATCC 14870 / DSM 20603 / BCRC 15368 / CIP 55.134 / JCM 11481 / NBRC 15587 / NCTC 10816 / Prevot 55134)</name>
    <name type="common">Listeria denitrificans</name>
    <dbReference type="NCBI Taxonomy" id="471856"/>
    <lineage>
        <taxon>Bacteria</taxon>
        <taxon>Bacillati</taxon>
        <taxon>Actinomycetota</taxon>
        <taxon>Actinomycetes</taxon>
        <taxon>Micrococcales</taxon>
        <taxon>Jonesiaceae</taxon>
        <taxon>Jonesia</taxon>
    </lineage>
</organism>
<dbReference type="InterPro" id="IPR007627">
    <property type="entry name" value="RNA_pol_sigma70_r2"/>
</dbReference>
<keyword evidence="2" id="KW-0805">Transcription regulation</keyword>
<evidence type="ECO:0000256" key="1">
    <source>
        <dbReference type="ARBA" id="ARBA00010641"/>
    </source>
</evidence>
<dbReference type="InterPro" id="IPR014284">
    <property type="entry name" value="RNA_pol_sigma-70_dom"/>
</dbReference>
<dbReference type="GO" id="GO:0016987">
    <property type="term" value="F:sigma factor activity"/>
    <property type="evidence" value="ECO:0007669"/>
    <property type="project" value="UniProtKB-KW"/>
</dbReference>
<dbReference type="SUPFAM" id="SSF88946">
    <property type="entry name" value="Sigma2 domain of RNA polymerase sigma factors"/>
    <property type="match status" value="1"/>
</dbReference>
<dbReference type="AlphaFoldDB" id="C7R135"/>
<dbReference type="Pfam" id="PF08281">
    <property type="entry name" value="Sigma70_r4_2"/>
    <property type="match status" value="1"/>
</dbReference>
<dbReference type="GO" id="GO:0003677">
    <property type="term" value="F:DNA binding"/>
    <property type="evidence" value="ECO:0007669"/>
    <property type="project" value="UniProtKB-KW"/>
</dbReference>
<dbReference type="Proteomes" id="UP000000628">
    <property type="component" value="Chromosome"/>
</dbReference>
<dbReference type="PANTHER" id="PTHR43133:SF8">
    <property type="entry name" value="RNA POLYMERASE SIGMA FACTOR HI_1459-RELATED"/>
    <property type="match status" value="1"/>
</dbReference>
<evidence type="ECO:0000256" key="3">
    <source>
        <dbReference type="ARBA" id="ARBA00023082"/>
    </source>
</evidence>
<feature type="domain" description="RNA polymerase sigma-70 region 2" evidence="6">
    <location>
        <begin position="25"/>
        <end position="90"/>
    </location>
</feature>
<dbReference type="InterPro" id="IPR039425">
    <property type="entry name" value="RNA_pol_sigma-70-like"/>
</dbReference>
<dbReference type="eggNOG" id="COG1595">
    <property type="taxonomic scope" value="Bacteria"/>
</dbReference>
<evidence type="ECO:0000256" key="5">
    <source>
        <dbReference type="ARBA" id="ARBA00023163"/>
    </source>
</evidence>
<keyword evidence="5" id="KW-0804">Transcription</keyword>
<dbReference type="Gene3D" id="1.10.10.10">
    <property type="entry name" value="Winged helix-like DNA-binding domain superfamily/Winged helix DNA-binding domain"/>
    <property type="match status" value="1"/>
</dbReference>
<accession>C7R135</accession>
<dbReference type="InterPro" id="IPR013249">
    <property type="entry name" value="RNA_pol_sigma70_r4_t2"/>
</dbReference>
<gene>
    <name evidence="8" type="ordered locus">Jden_2122</name>
</gene>
<dbReference type="STRING" id="471856.Jden_2122"/>
<dbReference type="Pfam" id="PF04542">
    <property type="entry name" value="Sigma70_r2"/>
    <property type="match status" value="1"/>
</dbReference>
<evidence type="ECO:0000259" key="7">
    <source>
        <dbReference type="Pfam" id="PF08281"/>
    </source>
</evidence>
<evidence type="ECO:0000256" key="2">
    <source>
        <dbReference type="ARBA" id="ARBA00023015"/>
    </source>
</evidence>
<dbReference type="RefSeq" id="WP_015772387.1">
    <property type="nucleotide sequence ID" value="NC_013174.1"/>
</dbReference>
<dbReference type="KEGG" id="jde:Jden_2122"/>
<dbReference type="InterPro" id="IPR036388">
    <property type="entry name" value="WH-like_DNA-bd_sf"/>
</dbReference>
<evidence type="ECO:0000313" key="8">
    <source>
        <dbReference type="EMBL" id="ACV09759.1"/>
    </source>
</evidence>
<dbReference type="Gene3D" id="1.10.1740.10">
    <property type="match status" value="1"/>
</dbReference>
<protein>
    <submittedName>
        <fullName evidence="8">RNA polymerase, sigma-24 subunit, ECF subfamily</fullName>
    </submittedName>
</protein>
<evidence type="ECO:0000259" key="6">
    <source>
        <dbReference type="Pfam" id="PF04542"/>
    </source>
</evidence>
<dbReference type="PANTHER" id="PTHR43133">
    <property type="entry name" value="RNA POLYMERASE ECF-TYPE SIGMA FACTO"/>
    <property type="match status" value="1"/>
</dbReference>
<dbReference type="OrthoDB" id="7376212at2"/>